<feature type="domain" description="MacB-like periplasmic core" evidence="9">
    <location>
        <begin position="19"/>
        <end position="235"/>
    </location>
</feature>
<proteinExistence type="inferred from homology"/>
<evidence type="ECO:0000256" key="2">
    <source>
        <dbReference type="ARBA" id="ARBA00022475"/>
    </source>
</evidence>
<keyword evidence="11" id="KW-1185">Reference proteome</keyword>
<feature type="transmembrane region" description="Helical" evidence="7">
    <location>
        <begin position="729"/>
        <end position="751"/>
    </location>
</feature>
<evidence type="ECO:0000256" key="6">
    <source>
        <dbReference type="ARBA" id="ARBA00038076"/>
    </source>
</evidence>
<evidence type="ECO:0000259" key="8">
    <source>
        <dbReference type="Pfam" id="PF02687"/>
    </source>
</evidence>
<dbReference type="GO" id="GO:0022857">
    <property type="term" value="F:transmembrane transporter activity"/>
    <property type="evidence" value="ECO:0007669"/>
    <property type="project" value="TreeGrafter"/>
</dbReference>
<feature type="domain" description="ABC3 transporter permease C-terminal" evidence="8">
    <location>
        <begin position="277"/>
        <end position="390"/>
    </location>
</feature>
<evidence type="ECO:0000313" key="11">
    <source>
        <dbReference type="Proteomes" id="UP000007013"/>
    </source>
</evidence>
<dbReference type="InterPro" id="IPR003838">
    <property type="entry name" value="ABC3_permease_C"/>
</dbReference>
<organism evidence="10 11">
    <name type="scientific">Opitutus terrae (strain DSM 11246 / JCM 15787 / PB90-1)</name>
    <dbReference type="NCBI Taxonomy" id="452637"/>
    <lineage>
        <taxon>Bacteria</taxon>
        <taxon>Pseudomonadati</taxon>
        <taxon>Verrucomicrobiota</taxon>
        <taxon>Opitutia</taxon>
        <taxon>Opitutales</taxon>
        <taxon>Opitutaceae</taxon>
        <taxon>Opitutus</taxon>
    </lineage>
</organism>
<sequence length="800" mass="85557">MYADLRYAFRQLLKSPGYTAVSLVILALGIGINTTLFSVVDHVLLQPLIFPKADRLVSLVERSGETVHPAVNYENFVAWREAQHSFTALGAANVWSEAVRGPGDAEHLTGAQITFDYLQALGVAPLRGRLFTAEDDQPKAERTVVLSEPLWRRMFGGEDSAIGGKLSIRDQSYTIIGVLPRGVIQPVVECEFWVPVAPFVWDLVGQPNRPPGPFVVLGRLKPGVTLETARHDMTTIAQQLAATHPALKDRGIVLTSLHDSLLGSARAMLWLLLGAASGVLLIACANLASLQLARALGRQREFAIRSSLGAGRGRLIALLLAESSLLGLVGAAAGAVVAAWSIDAVRTWLPAGLPRLDSLALDRRALGFALAAGVLAVLLSSLAAVWHQLRGRPRSAASLAWAAQQRPSGHRWLFGLVTAQIAITCLLLVGTGLMVRSLYRLYHANLGFTPVRVVSFVWAPPLEDAPRAAMLERAVARLSVLPGVTQVGVISEMPLGGDYFVRPLSVEGLPPPPPNQQPQGASFSVTPGYFSAVGMPILRGRGFSDRDNTMAAPKVAVIDTRLAALHFPGQDPIGRRIKFGTSGDGRPWVEVVGLVEHVENRGLGSSTDVQAYIPYGQRGAPWRMSFVVRGSGDTAPLLSEIRQTMRTLAPDIPIYSLATMDARFDATIAPQRLTGGLLGVFASLSIILATVGLYGVLSYQVGQRTRELGIRLALGAQPKQVLTMVLRQGVAVAAVGGLIGLVAAGVSSRLLKHLLYHVAPTDLHTFGAVLTLVLATALLACWLPARRATRVNPVDALRAE</sequence>
<dbReference type="KEGG" id="ote:Oter_1874"/>
<dbReference type="RefSeq" id="WP_012374694.1">
    <property type="nucleotide sequence ID" value="NC_010571.1"/>
</dbReference>
<dbReference type="eggNOG" id="COG0577">
    <property type="taxonomic scope" value="Bacteria"/>
</dbReference>
<dbReference type="STRING" id="452637.Oter_1874"/>
<dbReference type="HOGENOM" id="CLU_009433_1_0_0"/>
<evidence type="ECO:0000313" key="10">
    <source>
        <dbReference type="EMBL" id="ACB75157.1"/>
    </source>
</evidence>
<dbReference type="NCBIfam" id="TIGR03434">
    <property type="entry name" value="ADOP"/>
    <property type="match status" value="1"/>
</dbReference>
<evidence type="ECO:0000256" key="4">
    <source>
        <dbReference type="ARBA" id="ARBA00022989"/>
    </source>
</evidence>
<comment type="similarity">
    <text evidence="6">Belongs to the ABC-4 integral membrane protein family.</text>
</comment>
<evidence type="ECO:0000256" key="7">
    <source>
        <dbReference type="SAM" id="Phobius"/>
    </source>
</evidence>
<feature type="transmembrane region" description="Helical" evidence="7">
    <location>
        <begin position="763"/>
        <end position="783"/>
    </location>
</feature>
<accession>B1ZXV5</accession>
<feature type="transmembrane region" description="Helical" evidence="7">
    <location>
        <begin position="365"/>
        <end position="386"/>
    </location>
</feature>
<evidence type="ECO:0000256" key="3">
    <source>
        <dbReference type="ARBA" id="ARBA00022692"/>
    </source>
</evidence>
<dbReference type="PANTHER" id="PTHR30572">
    <property type="entry name" value="MEMBRANE COMPONENT OF TRANSPORTER-RELATED"/>
    <property type="match status" value="1"/>
</dbReference>
<dbReference type="InterPro" id="IPR050250">
    <property type="entry name" value="Macrolide_Exporter_MacB"/>
</dbReference>
<dbReference type="AlphaFoldDB" id="B1ZXV5"/>
<dbReference type="EMBL" id="CP001032">
    <property type="protein sequence ID" value="ACB75157.1"/>
    <property type="molecule type" value="Genomic_DNA"/>
</dbReference>
<dbReference type="InterPro" id="IPR017800">
    <property type="entry name" value="ADOP"/>
</dbReference>
<keyword evidence="5 7" id="KW-0472">Membrane</keyword>
<feature type="transmembrane region" description="Helical" evidence="7">
    <location>
        <begin position="315"/>
        <end position="342"/>
    </location>
</feature>
<name>B1ZXV5_OPITP</name>
<gene>
    <name evidence="10" type="ordered locus">Oter_1874</name>
</gene>
<dbReference type="PANTHER" id="PTHR30572:SF4">
    <property type="entry name" value="ABC TRANSPORTER PERMEASE YTRF"/>
    <property type="match status" value="1"/>
</dbReference>
<evidence type="ECO:0000256" key="1">
    <source>
        <dbReference type="ARBA" id="ARBA00004651"/>
    </source>
</evidence>
<keyword evidence="2" id="KW-1003">Cell membrane</keyword>
<feature type="domain" description="ABC3 transporter permease C-terminal" evidence="8">
    <location>
        <begin position="680"/>
        <end position="793"/>
    </location>
</feature>
<dbReference type="OrthoDB" id="176863at2"/>
<dbReference type="Pfam" id="PF12704">
    <property type="entry name" value="MacB_PCD"/>
    <property type="match status" value="2"/>
</dbReference>
<keyword evidence="3 7" id="KW-0812">Transmembrane</keyword>
<dbReference type="Pfam" id="PF02687">
    <property type="entry name" value="FtsX"/>
    <property type="match status" value="2"/>
</dbReference>
<protein>
    <submittedName>
        <fullName evidence="10">Permease</fullName>
    </submittedName>
</protein>
<dbReference type="GO" id="GO:0005886">
    <property type="term" value="C:plasma membrane"/>
    <property type="evidence" value="ECO:0007669"/>
    <property type="project" value="UniProtKB-SubCell"/>
</dbReference>
<feature type="transmembrane region" description="Helical" evidence="7">
    <location>
        <begin position="412"/>
        <end position="435"/>
    </location>
</feature>
<comment type="subcellular location">
    <subcellularLocation>
        <location evidence="1">Cell membrane</location>
        <topology evidence="1">Multi-pass membrane protein</topology>
    </subcellularLocation>
</comment>
<keyword evidence="4 7" id="KW-1133">Transmembrane helix</keyword>
<evidence type="ECO:0000259" key="9">
    <source>
        <dbReference type="Pfam" id="PF12704"/>
    </source>
</evidence>
<evidence type="ECO:0000256" key="5">
    <source>
        <dbReference type="ARBA" id="ARBA00023136"/>
    </source>
</evidence>
<feature type="transmembrane region" description="Helical" evidence="7">
    <location>
        <begin position="673"/>
        <end position="697"/>
    </location>
</feature>
<dbReference type="Proteomes" id="UP000007013">
    <property type="component" value="Chromosome"/>
</dbReference>
<dbReference type="InterPro" id="IPR025857">
    <property type="entry name" value="MacB_PCD"/>
</dbReference>
<reference evidence="10 11" key="1">
    <citation type="journal article" date="2011" name="J. Bacteriol.">
        <title>Genome sequence of the verrucomicrobium Opitutus terrae PB90-1, an abundant inhabitant of rice paddy soil ecosystems.</title>
        <authorList>
            <person name="van Passel M.W."/>
            <person name="Kant R."/>
            <person name="Palva A."/>
            <person name="Copeland A."/>
            <person name="Lucas S."/>
            <person name="Lapidus A."/>
            <person name="Glavina del Rio T."/>
            <person name="Pitluck S."/>
            <person name="Goltsman E."/>
            <person name="Clum A."/>
            <person name="Sun H."/>
            <person name="Schmutz J."/>
            <person name="Larimer F.W."/>
            <person name="Land M.L."/>
            <person name="Hauser L."/>
            <person name="Kyrpides N."/>
            <person name="Mikhailova N."/>
            <person name="Richardson P.P."/>
            <person name="Janssen P.H."/>
            <person name="de Vos W.M."/>
            <person name="Smidt H."/>
        </authorList>
    </citation>
    <scope>NUCLEOTIDE SEQUENCE [LARGE SCALE GENOMIC DNA]</scope>
    <source>
        <strain evidence="11">DSM 11246 / JCM 15787 / PB90-1</strain>
    </source>
</reference>
<feature type="domain" description="MacB-like periplasmic core" evidence="9">
    <location>
        <begin position="475"/>
        <end position="621"/>
    </location>
</feature>
<feature type="transmembrane region" description="Helical" evidence="7">
    <location>
        <begin position="267"/>
        <end position="290"/>
    </location>
</feature>
<feature type="transmembrane region" description="Helical" evidence="7">
    <location>
        <begin position="20"/>
        <end position="40"/>
    </location>
</feature>